<dbReference type="InterPro" id="IPR005021">
    <property type="entry name" value="Terminase_largesu-like"/>
</dbReference>
<evidence type="ECO:0000313" key="3">
    <source>
        <dbReference type="EMBL" id="RKE93690.1"/>
    </source>
</evidence>
<dbReference type="Pfam" id="PF03354">
    <property type="entry name" value="TerL_ATPase"/>
    <property type="match status" value="1"/>
</dbReference>
<dbReference type="AlphaFoldDB" id="A0A420DHJ7"/>
<dbReference type="PANTHER" id="PTHR41287">
    <property type="match status" value="1"/>
</dbReference>
<comment type="caution">
    <text evidence="3">The sequence shown here is derived from an EMBL/GenBank/DDBJ whole genome shotgun (WGS) entry which is preliminary data.</text>
</comment>
<organism evidence="3 4">
    <name type="scientific">Sulfitobacter guttiformis</name>
    <dbReference type="NCBI Taxonomy" id="74349"/>
    <lineage>
        <taxon>Bacteria</taxon>
        <taxon>Pseudomonadati</taxon>
        <taxon>Pseudomonadota</taxon>
        <taxon>Alphaproteobacteria</taxon>
        <taxon>Rhodobacterales</taxon>
        <taxon>Roseobacteraceae</taxon>
        <taxon>Sulfitobacter</taxon>
    </lineage>
</organism>
<evidence type="ECO:0000313" key="4">
    <source>
        <dbReference type="Proteomes" id="UP000284407"/>
    </source>
</evidence>
<dbReference type="RefSeq" id="WP_025062263.1">
    <property type="nucleotide sequence ID" value="NZ_RAQK01000002.1"/>
</dbReference>
<dbReference type="GO" id="GO:0004519">
    <property type="term" value="F:endonuclease activity"/>
    <property type="evidence" value="ECO:0007669"/>
    <property type="project" value="InterPro"/>
</dbReference>
<dbReference type="InterPro" id="IPR027417">
    <property type="entry name" value="P-loop_NTPase"/>
</dbReference>
<dbReference type="Proteomes" id="UP000284407">
    <property type="component" value="Unassembled WGS sequence"/>
</dbReference>
<dbReference type="InterPro" id="IPR046462">
    <property type="entry name" value="TerL_nuclease"/>
</dbReference>
<evidence type="ECO:0000259" key="2">
    <source>
        <dbReference type="Pfam" id="PF20441"/>
    </source>
</evidence>
<dbReference type="Gene3D" id="3.40.50.300">
    <property type="entry name" value="P-loop containing nucleotide triphosphate hydrolases"/>
    <property type="match status" value="1"/>
</dbReference>
<dbReference type="InterPro" id="IPR046461">
    <property type="entry name" value="TerL_ATPase"/>
</dbReference>
<feature type="domain" description="Terminase large subunit-like ATPase" evidence="1">
    <location>
        <begin position="44"/>
        <end position="192"/>
    </location>
</feature>
<name>A0A420DHJ7_9RHOB</name>
<dbReference type="STRING" id="1443111.Z949_1741"/>
<dbReference type="PANTHER" id="PTHR41287:SF1">
    <property type="entry name" value="PROTEIN YMFN"/>
    <property type="match status" value="1"/>
</dbReference>
<feature type="domain" description="Terminase large subunit-like endonuclease" evidence="2">
    <location>
        <begin position="237"/>
        <end position="486"/>
    </location>
</feature>
<protein>
    <submittedName>
        <fullName evidence="3">Phage terminase large subunit-like protein</fullName>
    </submittedName>
</protein>
<reference evidence="3 4" key="1">
    <citation type="submission" date="2018-09" db="EMBL/GenBank/DDBJ databases">
        <title>Genomic Encyclopedia of Archaeal and Bacterial Type Strains, Phase II (KMG-II): from individual species to whole genera.</title>
        <authorList>
            <person name="Goeker M."/>
        </authorList>
    </citation>
    <scope>NUCLEOTIDE SEQUENCE [LARGE SCALE GENOMIC DNA]</scope>
    <source>
        <strain evidence="3 4">DSM 11458</strain>
    </source>
</reference>
<evidence type="ECO:0000259" key="1">
    <source>
        <dbReference type="Pfam" id="PF03354"/>
    </source>
</evidence>
<proteinExistence type="predicted"/>
<gene>
    <name evidence="3" type="ORF">C8N30_2780</name>
</gene>
<keyword evidence="4" id="KW-1185">Reference proteome</keyword>
<dbReference type="Pfam" id="PF20441">
    <property type="entry name" value="TerL_nuclease"/>
    <property type="match status" value="1"/>
</dbReference>
<dbReference type="EMBL" id="RAQK01000002">
    <property type="protein sequence ID" value="RKE93690.1"/>
    <property type="molecule type" value="Genomic_DNA"/>
</dbReference>
<accession>A0A420DHJ7</accession>
<sequence length="504" mass="53993">MKASTKTIRFLEGLAIPEGPKAGELIKLAPFQKKFVRGALADGVNVAVLSIGRGNAKTALSAGIALGSCMGKWDEQPRREILIAARTRDQARIAFDFVVGFMRSLPEDEQALFTVRRSPRLEIEYDGDGGGHFIRAIAADGKSALGSAPTLILMDERGHWAADQGDALEHALLSGMGKRGGRALIISTSAADDAHPFSVWLDEDAPGIYRQEHRPSPGLPADDLDSLKEANPGAAAGIGSSLEWLQGQARRAIARGGSTLTTFRLYNRNERVSGETRDVLLTVDEWLACEVSEVPARQGQCVIGIDLGGSASMTAAAFYWPETGRLEALGTFPSKPNLADRGANDGVQGRYVEMKDRGELSTLGDQTVPIAPWLIEVMKHIEGEPVAALVADRYKQSELGEAIERAGIRAAVVWRGFGFKDGNEDCERFRRAAFDGKVLTTASLLLRSAFADAVTLRDPANNLKLAKARSTGRIDAASATVIAVAEGARIMGRPSHKGGRIAWG</sequence>